<evidence type="ECO:0000256" key="1">
    <source>
        <dbReference type="ARBA" id="ARBA00005594"/>
    </source>
</evidence>
<evidence type="ECO:0000313" key="13">
    <source>
        <dbReference type="Proteomes" id="UP001497453"/>
    </source>
</evidence>
<gene>
    <name evidence="12" type="ORF">GFSPODELE1_LOCUS7088</name>
</gene>
<evidence type="ECO:0000256" key="6">
    <source>
        <dbReference type="ARBA" id="ARBA00022917"/>
    </source>
</evidence>
<dbReference type="PROSITE" id="PS00178">
    <property type="entry name" value="AA_TRNA_LIGASE_I"/>
    <property type="match status" value="1"/>
</dbReference>
<evidence type="ECO:0000256" key="3">
    <source>
        <dbReference type="ARBA" id="ARBA00022598"/>
    </source>
</evidence>
<evidence type="ECO:0000256" key="4">
    <source>
        <dbReference type="ARBA" id="ARBA00022741"/>
    </source>
</evidence>
<keyword evidence="4 9" id="KW-0547">Nucleotide-binding</keyword>
<dbReference type="EC" id="6.1.1.5" evidence="2"/>
<dbReference type="Pfam" id="PF00133">
    <property type="entry name" value="tRNA-synt_1"/>
    <property type="match status" value="1"/>
</dbReference>
<proteinExistence type="inferred from homology"/>
<evidence type="ECO:0000256" key="2">
    <source>
        <dbReference type="ARBA" id="ARBA00013165"/>
    </source>
</evidence>
<dbReference type="PANTHER" id="PTHR42765:SF1">
    <property type="entry name" value="ISOLEUCINE--TRNA LIGASE, MITOCHONDRIAL"/>
    <property type="match status" value="1"/>
</dbReference>
<name>A0ABP1DM53_9APHY</name>
<dbReference type="InterPro" id="IPR033708">
    <property type="entry name" value="Anticodon_Ile_BEm"/>
</dbReference>
<dbReference type="InterPro" id="IPR009008">
    <property type="entry name" value="Val/Leu/Ile-tRNA-synth_edit"/>
</dbReference>
<comment type="similarity">
    <text evidence="1 9">Belongs to the class-I aminoacyl-tRNA synthetase family.</text>
</comment>
<evidence type="ECO:0000259" key="11">
    <source>
        <dbReference type="Pfam" id="PF08264"/>
    </source>
</evidence>
<dbReference type="Gene3D" id="3.90.740.10">
    <property type="entry name" value="Valyl/Leucyl/Isoleucyl-tRNA synthetase, editing domain"/>
    <property type="match status" value="1"/>
</dbReference>
<dbReference type="EMBL" id="OZ037948">
    <property type="protein sequence ID" value="CAL1708917.1"/>
    <property type="molecule type" value="Genomic_DNA"/>
</dbReference>
<dbReference type="NCBIfam" id="TIGR00392">
    <property type="entry name" value="ileS"/>
    <property type="match status" value="1"/>
</dbReference>
<dbReference type="Pfam" id="PF08264">
    <property type="entry name" value="Anticodon_1"/>
    <property type="match status" value="1"/>
</dbReference>
<organism evidence="12 13">
    <name type="scientific">Somion occarium</name>
    <dbReference type="NCBI Taxonomy" id="3059160"/>
    <lineage>
        <taxon>Eukaryota</taxon>
        <taxon>Fungi</taxon>
        <taxon>Dikarya</taxon>
        <taxon>Basidiomycota</taxon>
        <taxon>Agaricomycotina</taxon>
        <taxon>Agaricomycetes</taxon>
        <taxon>Polyporales</taxon>
        <taxon>Cerrenaceae</taxon>
        <taxon>Somion</taxon>
    </lineage>
</organism>
<dbReference type="PRINTS" id="PR00984">
    <property type="entry name" value="TRNASYNTHILE"/>
</dbReference>
<dbReference type="InterPro" id="IPR002300">
    <property type="entry name" value="aa-tRNA-synth_Ia"/>
</dbReference>
<keyword evidence="6 9" id="KW-0648">Protein biosynthesis</keyword>
<dbReference type="CDD" id="cd07960">
    <property type="entry name" value="Anticodon_Ia_Ile_BEm"/>
    <property type="match status" value="1"/>
</dbReference>
<dbReference type="SUPFAM" id="SSF50677">
    <property type="entry name" value="ValRS/IleRS/LeuRS editing domain"/>
    <property type="match status" value="1"/>
</dbReference>
<dbReference type="Gene3D" id="3.40.50.620">
    <property type="entry name" value="HUPs"/>
    <property type="match status" value="2"/>
</dbReference>
<dbReference type="InterPro" id="IPR002301">
    <property type="entry name" value="Ile-tRNA-ligase"/>
</dbReference>
<evidence type="ECO:0000256" key="5">
    <source>
        <dbReference type="ARBA" id="ARBA00022840"/>
    </source>
</evidence>
<feature type="domain" description="Methionyl/Valyl/Leucyl/Isoleucyl-tRNA synthetase anticodon-binding" evidence="11">
    <location>
        <begin position="725"/>
        <end position="879"/>
    </location>
</feature>
<dbReference type="InterPro" id="IPR050081">
    <property type="entry name" value="Ile-tRNA_ligase"/>
</dbReference>
<dbReference type="Gene3D" id="1.10.730.20">
    <property type="match status" value="1"/>
</dbReference>
<dbReference type="InterPro" id="IPR013155">
    <property type="entry name" value="M/V/L/I-tRNA-synth_anticd-bd"/>
</dbReference>
<dbReference type="SUPFAM" id="SSF52374">
    <property type="entry name" value="Nucleotidylyl transferase"/>
    <property type="match status" value="1"/>
</dbReference>
<feature type="domain" description="Aminoacyl-tRNA synthetase class Ia" evidence="10">
    <location>
        <begin position="12"/>
        <end position="678"/>
    </location>
</feature>
<reference evidence="13" key="1">
    <citation type="submission" date="2024-04" db="EMBL/GenBank/DDBJ databases">
        <authorList>
            <person name="Shaw F."/>
            <person name="Minotto A."/>
        </authorList>
    </citation>
    <scope>NUCLEOTIDE SEQUENCE [LARGE SCALE GENOMIC DNA]</scope>
</reference>
<evidence type="ECO:0000259" key="10">
    <source>
        <dbReference type="Pfam" id="PF00133"/>
    </source>
</evidence>
<keyword evidence="7 9" id="KW-0030">Aminoacyl-tRNA synthetase</keyword>
<evidence type="ECO:0000313" key="12">
    <source>
        <dbReference type="EMBL" id="CAL1708917.1"/>
    </source>
</evidence>
<keyword evidence="13" id="KW-1185">Reference proteome</keyword>
<evidence type="ECO:0000256" key="9">
    <source>
        <dbReference type="RuleBase" id="RU363035"/>
    </source>
</evidence>
<dbReference type="InterPro" id="IPR009080">
    <property type="entry name" value="tRNAsynth_Ia_anticodon-bd"/>
</dbReference>
<keyword evidence="3 9" id="KW-0436">Ligase</keyword>
<dbReference type="InterPro" id="IPR014729">
    <property type="entry name" value="Rossmann-like_a/b/a_fold"/>
</dbReference>
<dbReference type="PANTHER" id="PTHR42765">
    <property type="entry name" value="SOLEUCYL-TRNA SYNTHETASE"/>
    <property type="match status" value="1"/>
</dbReference>
<keyword evidence="5 9" id="KW-0067">ATP-binding</keyword>
<dbReference type="InterPro" id="IPR001412">
    <property type="entry name" value="aa-tRNA-synth_I_CS"/>
</dbReference>
<accession>A0ABP1DM53</accession>
<sequence>MANDPSKDEVLKRRTTEDLYRWQWENAKGPLFVLHDGPPYANGDLHIGHALNKIFKDIINRFHASVGRRVHYVPGWDCHGLPIENKVLKELGKDLNEISPTGIRAEAEVYAKGQVQNQLGQFRELGIMADWSPESTYRTLDHEYEMRQLRIFQKMVQRGLIYRHYRPVHYSPSSRSALAEAELEYKDKHRSYAIYVAFDLDLNHKTEMSEKLLSLIPDRTSVQLLTFTTTPWTMSANMGIAVNSEMTYVVFGKLSEPAGPTLIVAQDRLADVKDILEQLNIDDAILGTLIGDELVGTPYRPLFHKVNPALADAPPFSVIASGHVTPDTGTGLVHCAPAHGLEDYQLFRDAGLISASLPNEIFCHVDDLGCFSSDIAEVVGEEAARQLVGKEVLGDGGREMAKLLKSMGVLRKDHVIKHRYPYDWKTDKPIIVKATSQWFANLEEIKGDAIAALQNVRFIPEQSRNRLESHVRQRSEWCISRQRVWGVPIPALYHLPTNRAVLDSTSLDHILSVLSEKGTRHWWDGPVSEFVPCHLLVEGENVEETWKKGTDTMDVWFDSGTSWSMLRGLEKGRGAGEPLADVCLEGSDQHRGWFQSQLLTAIGALEGDGQGKGAMAPYGTLITHGMVVDVSGKKMSKSLGNIISPKEVIHGSKKMKAHGAETLRLWVASVDCTGEMSIGTKVLERTEEMHRKIRNTLRYCLGSLEDRRLPEELKVDVRGMSPISQYVMQKLYAAEQDARKAYEAYDFPRVVAILSQFIYDTLSSLYITVTKDTLYVERKDSWDRREVLTVLDKTLETLIHMIAPILPHLAEEVHQVLHRHEGEVPSVFTKTWKPLDVHWYNPQIEKMMKPILSLRTEVMSVLEGARRRGEIRNALSAEIDLVVIAPDIDAVIIKNLLDQHRLDKLFCVSAVHISSSESQNVPGEWLISGVFNTFSILDYRVPLLIRARPSPKERCPRCYLHTRLAEEPLCRRCTDVLHS</sequence>
<evidence type="ECO:0000256" key="7">
    <source>
        <dbReference type="ARBA" id="ARBA00023146"/>
    </source>
</evidence>
<evidence type="ECO:0000256" key="8">
    <source>
        <dbReference type="ARBA" id="ARBA00032665"/>
    </source>
</evidence>
<protein>
    <recommendedName>
        <fullName evidence="2">isoleucine--tRNA ligase</fullName>
        <ecNumber evidence="2">6.1.1.5</ecNumber>
    </recommendedName>
    <alternativeName>
        <fullName evidence="8">Isoleucyl-tRNA synthetase</fullName>
    </alternativeName>
</protein>
<dbReference type="SUPFAM" id="SSF47323">
    <property type="entry name" value="Anticodon-binding domain of a subclass of class I aminoacyl-tRNA synthetases"/>
    <property type="match status" value="1"/>
</dbReference>
<dbReference type="Proteomes" id="UP001497453">
    <property type="component" value="Chromosome 5"/>
</dbReference>